<reference evidence="2 3" key="1">
    <citation type="journal article" date="2007" name="PLoS Genet.">
        <title>Patterns and implications of gene gain and loss in the evolution of Prochlorococcus.</title>
        <authorList>
            <person name="Kettler G.C."/>
            <person name="Martiny A.C."/>
            <person name="Huang K."/>
            <person name="Zucker J."/>
            <person name="Coleman M.L."/>
            <person name="Rodrigue S."/>
            <person name="Chen F."/>
            <person name="Lapidus A."/>
            <person name="Ferriera S."/>
            <person name="Johnson J."/>
            <person name="Steglich C."/>
            <person name="Church G.M."/>
            <person name="Richardson P."/>
            <person name="Chisholm S.W."/>
        </authorList>
    </citation>
    <scope>NUCLEOTIDE SEQUENCE [LARGE SCALE GENOMIC DNA]</scope>
    <source>
        <strain evidence="2 3">MIT 9303</strain>
    </source>
</reference>
<feature type="chain" id="PRO_5002642670" evidence="1">
    <location>
        <begin position="24"/>
        <end position="164"/>
    </location>
</feature>
<protein>
    <submittedName>
        <fullName evidence="2">Uncharacterized protein</fullName>
    </submittedName>
</protein>
<dbReference type="STRING" id="59922.P9303_22521"/>
<keyword evidence="1" id="KW-0732">Signal</keyword>
<proteinExistence type="predicted"/>
<dbReference type="BioCyc" id="PMAR59922:G1G80-1971-MONOMER"/>
<organism evidence="2 3">
    <name type="scientific">Prochlorococcus marinus (strain MIT 9303)</name>
    <dbReference type="NCBI Taxonomy" id="59922"/>
    <lineage>
        <taxon>Bacteria</taxon>
        <taxon>Bacillati</taxon>
        <taxon>Cyanobacteriota</taxon>
        <taxon>Cyanophyceae</taxon>
        <taxon>Synechococcales</taxon>
        <taxon>Prochlorococcaceae</taxon>
        <taxon>Prochlorococcus</taxon>
    </lineage>
</organism>
<dbReference type="KEGG" id="pmf:P9303_22521"/>
<dbReference type="RefSeq" id="WP_011826855.1">
    <property type="nucleotide sequence ID" value="NC_008820.1"/>
</dbReference>
<dbReference type="Proteomes" id="UP000002274">
    <property type="component" value="Chromosome"/>
</dbReference>
<sequence length="164" mass="17631">MRTPIVPLLLISLSMVAGTSSIADPRQAIGRYETIASKCQYRLGSGSLQTCHVVQMDRKTATVTGVRFIGRGVVHGSSRHLTFVANAPDQTIPLRCKSGSCTLNDKRWTATVSSVAESKFDGRGVAEGLPQAWPVKGDCELSVKKLRCRARAMSGEILTGEAQL</sequence>
<feature type="signal peptide" evidence="1">
    <location>
        <begin position="1"/>
        <end position="23"/>
    </location>
</feature>
<dbReference type="HOGENOM" id="CLU_112929_1_0_3"/>
<evidence type="ECO:0000313" key="2">
    <source>
        <dbReference type="EMBL" id="ABM78987.1"/>
    </source>
</evidence>
<dbReference type="EMBL" id="CP000554">
    <property type="protein sequence ID" value="ABM78987.1"/>
    <property type="molecule type" value="Genomic_DNA"/>
</dbReference>
<dbReference type="AlphaFoldDB" id="A2CBX7"/>
<accession>A2CBX7</accession>
<evidence type="ECO:0000256" key="1">
    <source>
        <dbReference type="SAM" id="SignalP"/>
    </source>
</evidence>
<gene>
    <name evidence="2" type="ordered locus">P9303_22521</name>
</gene>
<name>A2CBX7_PROM3</name>
<evidence type="ECO:0000313" key="3">
    <source>
        <dbReference type="Proteomes" id="UP000002274"/>
    </source>
</evidence>